<keyword evidence="2" id="KW-1185">Reference proteome</keyword>
<proteinExistence type="predicted"/>
<sequence>MEMVKQLPKEEYEFFMKLVKYMQAPLPPSIKTICDEFVINYDDGTMEIPPQKLHMKIGGRGERFLGILQLEFLIL</sequence>
<gene>
    <name evidence="1" type="ORF">AGERDE_LOCUS11555</name>
</gene>
<feature type="non-terminal residue" evidence="1">
    <location>
        <position position="75"/>
    </location>
</feature>
<protein>
    <submittedName>
        <fullName evidence="1">1562_t:CDS:1</fullName>
    </submittedName>
</protein>
<accession>A0A9N9H7P3</accession>
<dbReference type="AlphaFoldDB" id="A0A9N9H7P3"/>
<evidence type="ECO:0000313" key="2">
    <source>
        <dbReference type="Proteomes" id="UP000789831"/>
    </source>
</evidence>
<dbReference type="Proteomes" id="UP000789831">
    <property type="component" value="Unassembled WGS sequence"/>
</dbReference>
<dbReference type="OrthoDB" id="2416822at2759"/>
<dbReference type="EMBL" id="CAJVPL010005137">
    <property type="protein sequence ID" value="CAG8654916.1"/>
    <property type="molecule type" value="Genomic_DNA"/>
</dbReference>
<name>A0A9N9H7P3_9GLOM</name>
<organism evidence="1 2">
    <name type="scientific">Ambispora gerdemannii</name>
    <dbReference type="NCBI Taxonomy" id="144530"/>
    <lineage>
        <taxon>Eukaryota</taxon>
        <taxon>Fungi</taxon>
        <taxon>Fungi incertae sedis</taxon>
        <taxon>Mucoromycota</taxon>
        <taxon>Glomeromycotina</taxon>
        <taxon>Glomeromycetes</taxon>
        <taxon>Archaeosporales</taxon>
        <taxon>Ambisporaceae</taxon>
        <taxon>Ambispora</taxon>
    </lineage>
</organism>
<comment type="caution">
    <text evidence="1">The sequence shown here is derived from an EMBL/GenBank/DDBJ whole genome shotgun (WGS) entry which is preliminary data.</text>
</comment>
<evidence type="ECO:0000313" key="1">
    <source>
        <dbReference type="EMBL" id="CAG8654916.1"/>
    </source>
</evidence>
<reference evidence="1" key="1">
    <citation type="submission" date="2021-06" db="EMBL/GenBank/DDBJ databases">
        <authorList>
            <person name="Kallberg Y."/>
            <person name="Tangrot J."/>
            <person name="Rosling A."/>
        </authorList>
    </citation>
    <scope>NUCLEOTIDE SEQUENCE</scope>
    <source>
        <strain evidence="1">MT106</strain>
    </source>
</reference>